<name>A0A8X7NKD8_CANPA</name>
<dbReference type="PANTHER" id="PTHR23416:SF54">
    <property type="entry name" value="ACETYLTRANSFERASE, CYSE_LACA_LPXA_NODL FAMILY (AFU_ORTHOLOGUE AFUA_2G08430)-RELATED"/>
    <property type="match status" value="1"/>
</dbReference>
<dbReference type="CDD" id="cd03357">
    <property type="entry name" value="LbH_MAT_GAT"/>
    <property type="match status" value="1"/>
</dbReference>
<gene>
    <name evidence="4" type="ORF">FOB60_003792</name>
</gene>
<reference evidence="4" key="1">
    <citation type="submission" date="2020-03" db="EMBL/GenBank/DDBJ databases">
        <title>FDA dAtabase for Regulatory Grade micrObial Sequences (FDA-ARGOS): Supporting development and validation of Infectious Disease Dx tests.</title>
        <authorList>
            <person name="Campos J."/>
            <person name="Goldberg B."/>
            <person name="Tallon L."/>
            <person name="Sadzewicz L."/>
            <person name="Vavikolanu K."/>
            <person name="Mehta A."/>
            <person name="Aluvathingal J."/>
            <person name="Nadendla S."/>
            <person name="Nandy P."/>
            <person name="Geyer C."/>
            <person name="Yan Y."/>
            <person name="Sichtig H."/>
        </authorList>
    </citation>
    <scope>NUCLEOTIDE SEQUENCE [LARGE SCALE GENOMIC DNA]</scope>
    <source>
        <strain evidence="4">FDAARGOS_652</strain>
    </source>
</reference>
<feature type="domain" description="Maltose/galactoside acetyltransferase" evidence="3">
    <location>
        <begin position="34"/>
        <end position="95"/>
    </location>
</feature>
<dbReference type="Proteomes" id="UP000590412">
    <property type="component" value="Unassembled WGS sequence"/>
</dbReference>
<dbReference type="EMBL" id="JABWAB010000005">
    <property type="protein sequence ID" value="KAF6051124.1"/>
    <property type="molecule type" value="Genomic_DNA"/>
</dbReference>
<protein>
    <submittedName>
        <fullName evidence="4">Maltose acetyltransferase family protein</fullName>
    </submittedName>
</protein>
<organism evidence="4 5">
    <name type="scientific">Candida parapsilosis</name>
    <name type="common">Yeast</name>
    <dbReference type="NCBI Taxonomy" id="5480"/>
    <lineage>
        <taxon>Eukaryota</taxon>
        <taxon>Fungi</taxon>
        <taxon>Dikarya</taxon>
        <taxon>Ascomycota</taxon>
        <taxon>Saccharomycotina</taxon>
        <taxon>Pichiomycetes</taxon>
        <taxon>Debaryomycetaceae</taxon>
        <taxon>Candida/Lodderomyces clade</taxon>
        <taxon>Candida</taxon>
    </lineage>
</organism>
<comment type="caution">
    <text evidence="4">The sequence shown here is derived from an EMBL/GenBank/DDBJ whole genome shotgun (WGS) entry which is preliminary data.</text>
</comment>
<dbReference type="GO" id="GO:0016407">
    <property type="term" value="F:acetyltransferase activity"/>
    <property type="evidence" value="ECO:0007669"/>
    <property type="project" value="InterPro"/>
</dbReference>
<dbReference type="PANTHER" id="PTHR23416">
    <property type="entry name" value="SIALIC ACID SYNTHASE-RELATED"/>
    <property type="match status" value="1"/>
</dbReference>
<dbReference type="InterPro" id="IPR001451">
    <property type="entry name" value="Hexapep"/>
</dbReference>
<dbReference type="AlphaFoldDB" id="A0A8X7NKD8"/>
<evidence type="ECO:0000313" key="4">
    <source>
        <dbReference type="EMBL" id="KAF6051124.1"/>
    </source>
</evidence>
<dbReference type="InterPro" id="IPR011004">
    <property type="entry name" value="Trimer_LpxA-like_sf"/>
</dbReference>
<comment type="similarity">
    <text evidence="1">Belongs to the transferase hexapeptide repeat family.</text>
</comment>
<dbReference type="GO" id="GO:0008374">
    <property type="term" value="F:O-acyltransferase activity"/>
    <property type="evidence" value="ECO:0007669"/>
    <property type="project" value="TreeGrafter"/>
</dbReference>
<accession>A0A8X7NKD8</accession>
<dbReference type="SMART" id="SM01266">
    <property type="entry name" value="Mac"/>
    <property type="match status" value="1"/>
</dbReference>
<proteinExistence type="inferred from homology"/>
<evidence type="ECO:0000256" key="2">
    <source>
        <dbReference type="ARBA" id="ARBA00022679"/>
    </source>
</evidence>
<evidence type="ECO:0000259" key="3">
    <source>
        <dbReference type="SMART" id="SM01266"/>
    </source>
</evidence>
<dbReference type="InterPro" id="IPR051159">
    <property type="entry name" value="Hexapeptide_acetyltransf"/>
</dbReference>
<evidence type="ECO:0000256" key="1">
    <source>
        <dbReference type="ARBA" id="ARBA00007274"/>
    </source>
</evidence>
<dbReference type="OrthoDB" id="25818at2759"/>
<keyword evidence="2" id="KW-0808">Transferase</keyword>
<dbReference type="SUPFAM" id="SSF51161">
    <property type="entry name" value="Trimeric LpxA-like enzymes"/>
    <property type="match status" value="1"/>
</dbReference>
<evidence type="ECO:0000313" key="5">
    <source>
        <dbReference type="Proteomes" id="UP000590412"/>
    </source>
</evidence>
<dbReference type="InterPro" id="IPR024688">
    <property type="entry name" value="Mac_dom"/>
</dbReference>
<dbReference type="Gene3D" id="2.160.10.10">
    <property type="entry name" value="Hexapeptide repeat proteins"/>
    <property type="match status" value="1"/>
</dbReference>
<sequence>MTITPWKVNTEKNQELVEFAKQSLNHAPHDDENYQRMISGMSYNPADQQLTHVRMKARDYLLDYGKFRYRDYNSADEFADAKQQYLSQFIGNVGPGTFMEYPIFFDYGFNTYLGKNFYSNFNLTILDCSIVKIGDNVMCGTNVSILTPGHPVDPNLRVIGGGGGGDSEQEQEQEQVLENAFPVTIGDNCWLCGGCTIIGGVTIGEGCVIGAGSVVTKDVPANSLVMGVPAKVVKTMDPKDKSVDIRQLMKEYKVEEYETVSYNIN</sequence>
<dbReference type="Pfam" id="PF00132">
    <property type="entry name" value="Hexapep"/>
    <property type="match status" value="1"/>
</dbReference>
<dbReference type="Pfam" id="PF12464">
    <property type="entry name" value="Mac"/>
    <property type="match status" value="1"/>
</dbReference>